<name>A0ABZ1KBL7_9ACTN</name>
<protein>
    <submittedName>
        <fullName evidence="2">DUF6415 family natural product biosynthesis protein</fullName>
    </submittedName>
</protein>
<dbReference type="Proteomes" id="UP001622496">
    <property type="component" value="Chromosome"/>
</dbReference>
<reference evidence="2 3" key="1">
    <citation type="submission" date="2022-10" db="EMBL/GenBank/DDBJ databases">
        <title>The complete genomes of actinobacterial strains from the NBC collection.</title>
        <authorList>
            <person name="Joergensen T.S."/>
            <person name="Alvarez Arevalo M."/>
            <person name="Sterndorff E.B."/>
            <person name="Faurdal D."/>
            <person name="Vuksanovic O."/>
            <person name="Mourched A.-S."/>
            <person name="Charusanti P."/>
            <person name="Shaw S."/>
            <person name="Blin K."/>
            <person name="Weber T."/>
        </authorList>
    </citation>
    <scope>NUCLEOTIDE SEQUENCE [LARGE SCALE GENOMIC DNA]</scope>
    <source>
        <strain evidence="2 3">NBC_00185</strain>
    </source>
</reference>
<feature type="transmembrane region" description="Helical" evidence="1">
    <location>
        <begin position="142"/>
        <end position="161"/>
    </location>
</feature>
<dbReference type="Pfam" id="PF19979">
    <property type="entry name" value="DUF6415"/>
    <property type="match status" value="1"/>
</dbReference>
<evidence type="ECO:0000313" key="2">
    <source>
        <dbReference type="EMBL" id="WTP69634.1"/>
    </source>
</evidence>
<keyword evidence="3" id="KW-1185">Reference proteome</keyword>
<dbReference type="EMBL" id="CP108135">
    <property type="protein sequence ID" value="WTP69634.1"/>
    <property type="molecule type" value="Genomic_DNA"/>
</dbReference>
<gene>
    <name evidence="2" type="ORF">OG560_31100</name>
</gene>
<accession>A0ABZ1KBL7</accession>
<organism evidence="2 3">
    <name type="scientific">[Kitasatospora] papulosa</name>
    <dbReference type="NCBI Taxonomy" id="1464011"/>
    <lineage>
        <taxon>Bacteria</taxon>
        <taxon>Bacillati</taxon>
        <taxon>Actinomycetota</taxon>
        <taxon>Actinomycetes</taxon>
        <taxon>Kitasatosporales</taxon>
        <taxon>Streptomycetaceae</taxon>
        <taxon>Streptomyces</taxon>
    </lineage>
</organism>
<dbReference type="RefSeq" id="WP_406189163.1">
    <property type="nucleotide sequence ID" value="NZ_CP108135.1"/>
</dbReference>
<keyword evidence="1" id="KW-1133">Transmembrane helix</keyword>
<sequence length="164" mass="17364">MRLSLILHQTRHSDGRGKLANLTLGSADVQRDQAVAAAETVALVLDDKSPLPQSAGDVEELARRLRGHIGQLGAVVPPGAAPLRGAQQLASAGVPDGYMPSRIHLVKLAEATQALVATVQARGVVPAKPMLRRRWWRPQLNVLRGSVFAIAFALLALAASAPRV</sequence>
<evidence type="ECO:0000256" key="1">
    <source>
        <dbReference type="SAM" id="Phobius"/>
    </source>
</evidence>
<evidence type="ECO:0000313" key="3">
    <source>
        <dbReference type="Proteomes" id="UP001622496"/>
    </source>
</evidence>
<proteinExistence type="predicted"/>
<keyword evidence="1" id="KW-0472">Membrane</keyword>
<keyword evidence="1" id="KW-0812">Transmembrane</keyword>
<dbReference type="InterPro" id="IPR046300">
    <property type="entry name" value="DUF6415"/>
</dbReference>